<dbReference type="InterPro" id="IPR003439">
    <property type="entry name" value="ABC_transporter-like_ATP-bd"/>
</dbReference>
<evidence type="ECO:0000256" key="1">
    <source>
        <dbReference type="ARBA" id="ARBA00005417"/>
    </source>
</evidence>
<evidence type="ECO:0000256" key="4">
    <source>
        <dbReference type="ARBA" id="ARBA00022840"/>
    </source>
</evidence>
<gene>
    <name evidence="6" type="ORF">A3A43_01340</name>
</gene>
<dbReference type="InterPro" id="IPR003593">
    <property type="entry name" value="AAA+_ATPase"/>
</dbReference>
<organism evidence="6 7">
    <name type="scientific">Candidatus Liptonbacteria bacterium RIFCSPLOWO2_01_FULL_56_20</name>
    <dbReference type="NCBI Taxonomy" id="1798652"/>
    <lineage>
        <taxon>Bacteria</taxon>
        <taxon>Candidatus Liptoniibacteriota</taxon>
    </lineage>
</organism>
<dbReference type="SMART" id="SM00382">
    <property type="entry name" value="AAA"/>
    <property type="match status" value="1"/>
</dbReference>
<dbReference type="STRING" id="1798652.A3A43_01340"/>
<accession>A0A1G2CM12</accession>
<evidence type="ECO:0000256" key="2">
    <source>
        <dbReference type="ARBA" id="ARBA00022448"/>
    </source>
</evidence>
<feature type="domain" description="ABC transporter" evidence="5">
    <location>
        <begin position="7"/>
        <end position="226"/>
    </location>
</feature>
<reference evidence="6 7" key="1">
    <citation type="journal article" date="2016" name="Nat. Commun.">
        <title>Thousands of microbial genomes shed light on interconnected biogeochemical processes in an aquifer system.</title>
        <authorList>
            <person name="Anantharaman K."/>
            <person name="Brown C.T."/>
            <person name="Hug L.A."/>
            <person name="Sharon I."/>
            <person name="Castelle C.J."/>
            <person name="Probst A.J."/>
            <person name="Thomas B.C."/>
            <person name="Singh A."/>
            <person name="Wilkins M.J."/>
            <person name="Karaoz U."/>
            <person name="Brodie E.L."/>
            <person name="Williams K.H."/>
            <person name="Hubbard S.S."/>
            <person name="Banfield J.F."/>
        </authorList>
    </citation>
    <scope>NUCLEOTIDE SEQUENCE [LARGE SCALE GENOMIC DNA]</scope>
</reference>
<evidence type="ECO:0000259" key="5">
    <source>
        <dbReference type="PROSITE" id="PS50893"/>
    </source>
</evidence>
<dbReference type="Pfam" id="PF00005">
    <property type="entry name" value="ABC_tran"/>
    <property type="match status" value="1"/>
</dbReference>
<keyword evidence="2" id="KW-0813">Transport</keyword>
<evidence type="ECO:0000313" key="6">
    <source>
        <dbReference type="EMBL" id="OGZ01681.1"/>
    </source>
</evidence>
<dbReference type="AlphaFoldDB" id="A0A1G2CM12"/>
<proteinExistence type="inferred from homology"/>
<dbReference type="EMBL" id="MHLC01000006">
    <property type="protein sequence ID" value="OGZ01681.1"/>
    <property type="molecule type" value="Genomic_DNA"/>
</dbReference>
<sequence length="242" mass="26776">MGMAKILEVKDLSVSFDDTQVIRDLNFTLDEGDHLAIIGPNGSGKTVLLRALLNIVPYQGDILWRPGIRLGYVPQKIDADRHLPLTMENLLLAKARVLRLTSSAVAHVKQTLGLTEALIKTPVGHLSGGQFQKALIAFALLGSPNVILFDEPTASLDQLTEEHVYELVDELRKQHRITMILVSHELSVVSRFATTVLCLNKEAVCYGPPKEVLNPRVLEKLYGTPQKFHTHGHAHGRPRHGV</sequence>
<dbReference type="PANTHER" id="PTHR42734">
    <property type="entry name" value="METAL TRANSPORT SYSTEM ATP-BINDING PROTEIN TM_0124-RELATED"/>
    <property type="match status" value="1"/>
</dbReference>
<keyword evidence="4" id="KW-0067">ATP-binding</keyword>
<dbReference type="Gene3D" id="3.40.50.300">
    <property type="entry name" value="P-loop containing nucleotide triphosphate hydrolases"/>
    <property type="match status" value="1"/>
</dbReference>
<evidence type="ECO:0000256" key="3">
    <source>
        <dbReference type="ARBA" id="ARBA00022741"/>
    </source>
</evidence>
<dbReference type="PANTHER" id="PTHR42734:SF17">
    <property type="entry name" value="METAL TRANSPORT SYSTEM ATP-BINDING PROTEIN TM_0124-RELATED"/>
    <property type="match status" value="1"/>
</dbReference>
<name>A0A1G2CM12_9BACT</name>
<evidence type="ECO:0000313" key="7">
    <source>
        <dbReference type="Proteomes" id="UP000178495"/>
    </source>
</evidence>
<comment type="similarity">
    <text evidence="1">Belongs to the ABC transporter superfamily.</text>
</comment>
<dbReference type="Proteomes" id="UP000178495">
    <property type="component" value="Unassembled WGS sequence"/>
</dbReference>
<dbReference type="SUPFAM" id="SSF52540">
    <property type="entry name" value="P-loop containing nucleoside triphosphate hydrolases"/>
    <property type="match status" value="1"/>
</dbReference>
<dbReference type="InterPro" id="IPR050153">
    <property type="entry name" value="Metal_Ion_Import_ABC"/>
</dbReference>
<protein>
    <recommendedName>
        <fullName evidence="5">ABC transporter domain-containing protein</fullName>
    </recommendedName>
</protein>
<dbReference type="PROSITE" id="PS50893">
    <property type="entry name" value="ABC_TRANSPORTER_2"/>
    <property type="match status" value="1"/>
</dbReference>
<keyword evidence="3" id="KW-0547">Nucleotide-binding</keyword>
<dbReference type="GO" id="GO:0016887">
    <property type="term" value="F:ATP hydrolysis activity"/>
    <property type="evidence" value="ECO:0007669"/>
    <property type="project" value="InterPro"/>
</dbReference>
<comment type="caution">
    <text evidence="6">The sequence shown here is derived from an EMBL/GenBank/DDBJ whole genome shotgun (WGS) entry which is preliminary data.</text>
</comment>
<dbReference type="InterPro" id="IPR027417">
    <property type="entry name" value="P-loop_NTPase"/>
</dbReference>
<dbReference type="GO" id="GO:0005524">
    <property type="term" value="F:ATP binding"/>
    <property type="evidence" value="ECO:0007669"/>
    <property type="project" value="UniProtKB-KW"/>
</dbReference>